<protein>
    <submittedName>
        <fullName evidence="3">Thioesterase family protein</fullName>
    </submittedName>
</protein>
<accession>A0A7X6M1I3</accession>
<evidence type="ECO:0000313" key="4">
    <source>
        <dbReference type="Proteomes" id="UP000523447"/>
    </source>
</evidence>
<dbReference type="Proteomes" id="UP000523447">
    <property type="component" value="Unassembled WGS sequence"/>
</dbReference>
<dbReference type="RefSeq" id="WP_051031342.1">
    <property type="nucleotide sequence ID" value="NZ_CAWPHS010000025.1"/>
</dbReference>
<name>A0A7X6M1I3_9NOCA</name>
<evidence type="ECO:0000259" key="2">
    <source>
        <dbReference type="Pfam" id="PF20789"/>
    </source>
</evidence>
<dbReference type="InterPro" id="IPR049450">
    <property type="entry name" value="ACOT8-like_C"/>
</dbReference>
<dbReference type="Pfam" id="PF13622">
    <property type="entry name" value="4HBT_3"/>
    <property type="match status" value="1"/>
</dbReference>
<dbReference type="InterPro" id="IPR049449">
    <property type="entry name" value="TesB_ACOT8-like_N"/>
</dbReference>
<comment type="caution">
    <text evidence="3">The sequence shown here is derived from an EMBL/GenBank/DDBJ whole genome shotgun (WGS) entry which is preliminary data.</text>
</comment>
<gene>
    <name evidence="3" type="ORF">HGA07_23470</name>
</gene>
<dbReference type="InterPro" id="IPR042171">
    <property type="entry name" value="Acyl-CoA_hotdog"/>
</dbReference>
<dbReference type="Gene3D" id="2.40.160.210">
    <property type="entry name" value="Acyl-CoA thioesterase, double hotdog domain"/>
    <property type="match status" value="1"/>
</dbReference>
<proteinExistence type="predicted"/>
<feature type="domain" description="Acyl-CoA thioesterase-like N-terminal HotDog" evidence="1">
    <location>
        <begin position="27"/>
        <end position="100"/>
    </location>
</feature>
<evidence type="ECO:0000313" key="3">
    <source>
        <dbReference type="EMBL" id="NKY88569.1"/>
    </source>
</evidence>
<dbReference type="AlphaFoldDB" id="A0A7X6M1I3"/>
<reference evidence="3 4" key="1">
    <citation type="submission" date="2020-04" db="EMBL/GenBank/DDBJ databases">
        <title>MicrobeNet Type strains.</title>
        <authorList>
            <person name="Nicholson A.C."/>
        </authorList>
    </citation>
    <scope>NUCLEOTIDE SEQUENCE [LARGE SCALE GENOMIC DNA]</scope>
    <source>
        <strain evidence="3 4">DSM 44445</strain>
    </source>
</reference>
<feature type="domain" description="Acyl-CoA thioesterase-like C-terminal" evidence="2">
    <location>
        <begin position="155"/>
        <end position="244"/>
    </location>
</feature>
<dbReference type="Pfam" id="PF20789">
    <property type="entry name" value="4HBT_3C"/>
    <property type="match status" value="1"/>
</dbReference>
<keyword evidence="4" id="KW-1185">Reference proteome</keyword>
<dbReference type="InterPro" id="IPR029069">
    <property type="entry name" value="HotDog_dom_sf"/>
</dbReference>
<evidence type="ECO:0000259" key="1">
    <source>
        <dbReference type="Pfam" id="PF13622"/>
    </source>
</evidence>
<sequence length="271" mass="28914">MVSFFARQGDRLVPERLAVSPWTPTQLAGTGVCGLLARALEPHGPDGFVPARLTVDLYRPVANGNFDIRSRVVRSGSRILLADATLMQENTERARASALFLTTGDEPPGQVWCRRDDLPMPPEGTMSPHGSPPLFRSGTGDWSPDFAAHQNADRKFCWQSLPPLVAEEPLTPFQRVAILADAANHVCHWGSAGAGYINTDVTVALSRLPVGYEVGLRGDDTHAAAGISIGTATLYDRAGTFGTCVVTTLSNALRQIDFAATSSAEFAGEPG</sequence>
<dbReference type="EMBL" id="JAAXPE010000031">
    <property type="protein sequence ID" value="NKY88569.1"/>
    <property type="molecule type" value="Genomic_DNA"/>
</dbReference>
<dbReference type="SUPFAM" id="SSF54637">
    <property type="entry name" value="Thioesterase/thiol ester dehydrase-isomerase"/>
    <property type="match status" value="1"/>
</dbReference>
<organism evidence="3 4">
    <name type="scientific">Nocardia veterana</name>
    <dbReference type="NCBI Taxonomy" id="132249"/>
    <lineage>
        <taxon>Bacteria</taxon>
        <taxon>Bacillati</taxon>
        <taxon>Actinomycetota</taxon>
        <taxon>Actinomycetes</taxon>
        <taxon>Mycobacteriales</taxon>
        <taxon>Nocardiaceae</taxon>
        <taxon>Nocardia</taxon>
    </lineage>
</organism>